<evidence type="ECO:0008006" key="4">
    <source>
        <dbReference type="Google" id="ProtNLM"/>
    </source>
</evidence>
<dbReference type="RefSeq" id="WP_324716403.1">
    <property type="nucleotide sequence ID" value="NZ_CP141615.1"/>
</dbReference>
<dbReference type="SUPFAM" id="SSF50156">
    <property type="entry name" value="PDZ domain-like"/>
    <property type="match status" value="1"/>
</dbReference>
<feature type="region of interest" description="Disordered" evidence="1">
    <location>
        <begin position="29"/>
        <end position="61"/>
    </location>
</feature>
<dbReference type="InterPro" id="IPR036034">
    <property type="entry name" value="PDZ_sf"/>
</dbReference>
<organism evidence="2 3">
    <name type="scientific">Carboxydichorda subterranea</name>
    <dbReference type="NCBI Taxonomy" id="3109565"/>
    <lineage>
        <taxon>Bacteria</taxon>
        <taxon>Bacillati</taxon>
        <taxon>Bacillota</taxon>
        <taxon>Limnochordia</taxon>
        <taxon>Limnochordales</taxon>
        <taxon>Geochordaceae</taxon>
        <taxon>Carboxydichorda</taxon>
    </lineage>
</organism>
<evidence type="ECO:0000256" key="1">
    <source>
        <dbReference type="SAM" id="MobiDB-lite"/>
    </source>
</evidence>
<feature type="compositionally biased region" description="Low complexity" evidence="1">
    <location>
        <begin position="37"/>
        <end position="51"/>
    </location>
</feature>
<protein>
    <recommendedName>
        <fullName evidence="4">PDZ domain-containing protein</fullName>
    </recommendedName>
</protein>
<reference evidence="2 3" key="1">
    <citation type="journal article" date="2024" name="Front. Microbiol.">
        <title>Novel thermophilic genera Geochorda gen. nov. and Carboxydochorda gen. nov. from the deep terrestrial subsurface reveal the ecophysiological diversity in the class Limnochordia.</title>
        <authorList>
            <person name="Karnachuk O.V."/>
            <person name="Lukina A.P."/>
            <person name="Avakyan M.R."/>
            <person name="Kadnikov V.V."/>
            <person name="Begmatov S."/>
            <person name="Beletsky A.V."/>
            <person name="Vlasova K.G."/>
            <person name="Novikov A.A."/>
            <person name="Shcherbakova V.A."/>
            <person name="Mardanov A.V."/>
            <person name="Ravin N.V."/>
        </authorList>
    </citation>
    <scope>NUCLEOTIDE SEQUENCE [LARGE SCALE GENOMIC DNA]</scope>
    <source>
        <strain evidence="2 3">L945</strain>
    </source>
</reference>
<gene>
    <name evidence="2" type="ORF">U7230_13745</name>
</gene>
<dbReference type="EMBL" id="CP141615">
    <property type="protein sequence ID" value="WRP17131.1"/>
    <property type="molecule type" value="Genomic_DNA"/>
</dbReference>
<dbReference type="Proteomes" id="UP001332192">
    <property type="component" value="Chromosome"/>
</dbReference>
<evidence type="ECO:0000313" key="3">
    <source>
        <dbReference type="Proteomes" id="UP001332192"/>
    </source>
</evidence>
<sequence length="159" mass="16617">MLYDAGLAVLAMVAVFVGLAAVILDGGSQGGTASPVAREPGSAAESRSAPPAATPPAPAAHGRGYVKVTTMTPATATRYGVRYREGVLVIDVSAAHAPRGTTLLLRRLDLILTVNGHPVTNELQLRQRLAAYRGSDWVELIVLRSGRLIPVPVPVDAFD</sequence>
<accession>A0ABZ1BX72</accession>
<name>A0ABZ1BX72_9FIRM</name>
<keyword evidence="3" id="KW-1185">Reference proteome</keyword>
<dbReference type="Gene3D" id="2.30.42.10">
    <property type="match status" value="1"/>
</dbReference>
<proteinExistence type="predicted"/>
<evidence type="ECO:0000313" key="2">
    <source>
        <dbReference type="EMBL" id="WRP17131.1"/>
    </source>
</evidence>